<accession>A0AAD6C792</accession>
<comment type="caution">
    <text evidence="2">The sequence shown here is derived from an EMBL/GenBank/DDBJ whole genome shotgun (WGS) entry which is preliminary data.</text>
</comment>
<evidence type="ECO:0000313" key="2">
    <source>
        <dbReference type="EMBL" id="KAJ5450083.1"/>
    </source>
</evidence>
<dbReference type="Proteomes" id="UP001213681">
    <property type="component" value="Unassembled WGS sequence"/>
</dbReference>
<dbReference type="EMBL" id="JAPVEA010000006">
    <property type="protein sequence ID" value="KAJ5450083.1"/>
    <property type="molecule type" value="Genomic_DNA"/>
</dbReference>
<dbReference type="GeneID" id="81600157"/>
<keyword evidence="3" id="KW-1185">Reference proteome</keyword>
<reference evidence="2" key="1">
    <citation type="submission" date="2022-12" db="EMBL/GenBank/DDBJ databases">
        <authorList>
            <person name="Petersen C."/>
        </authorList>
    </citation>
    <scope>NUCLEOTIDE SEQUENCE</scope>
    <source>
        <strain evidence="2">IBT 16125</strain>
    </source>
</reference>
<evidence type="ECO:0000313" key="3">
    <source>
        <dbReference type="Proteomes" id="UP001213681"/>
    </source>
</evidence>
<reference evidence="2" key="2">
    <citation type="journal article" date="2023" name="IMA Fungus">
        <title>Comparative genomic study of the Penicillium genus elucidates a diverse pangenome and 15 lateral gene transfer events.</title>
        <authorList>
            <person name="Petersen C."/>
            <person name="Sorensen T."/>
            <person name="Nielsen M.R."/>
            <person name="Sondergaard T.E."/>
            <person name="Sorensen J.L."/>
            <person name="Fitzpatrick D.A."/>
            <person name="Frisvad J.C."/>
            <person name="Nielsen K.L."/>
        </authorList>
    </citation>
    <scope>NUCLEOTIDE SEQUENCE</scope>
    <source>
        <strain evidence="2">IBT 16125</strain>
    </source>
</reference>
<organism evidence="2 3">
    <name type="scientific">Penicillium daleae</name>
    <dbReference type="NCBI Taxonomy" id="63821"/>
    <lineage>
        <taxon>Eukaryota</taxon>
        <taxon>Fungi</taxon>
        <taxon>Dikarya</taxon>
        <taxon>Ascomycota</taxon>
        <taxon>Pezizomycotina</taxon>
        <taxon>Eurotiomycetes</taxon>
        <taxon>Eurotiomycetidae</taxon>
        <taxon>Eurotiales</taxon>
        <taxon>Aspergillaceae</taxon>
        <taxon>Penicillium</taxon>
    </lineage>
</organism>
<name>A0AAD6C792_9EURO</name>
<gene>
    <name evidence="2" type="ORF">N7458_006532</name>
</gene>
<evidence type="ECO:0000256" key="1">
    <source>
        <dbReference type="SAM" id="MobiDB-lite"/>
    </source>
</evidence>
<dbReference type="AlphaFoldDB" id="A0AAD6C792"/>
<dbReference type="RefSeq" id="XP_056765618.1">
    <property type="nucleotide sequence ID" value="XM_056909914.1"/>
</dbReference>
<protein>
    <submittedName>
        <fullName evidence="2">Uncharacterized protein</fullName>
    </submittedName>
</protein>
<feature type="region of interest" description="Disordered" evidence="1">
    <location>
        <begin position="1"/>
        <end position="21"/>
    </location>
</feature>
<proteinExistence type="predicted"/>
<sequence>MNNTYPIPTPRAMRNGTPNPTQSPMMSLLLVPFVLPSRISDTLPVLVDDDVGVPEDEQVTIVKASVVDTAVVETSSRESSSARFVIPAEEAEEVLLVAHTLAKVVYQTGTVVVAAGPHVYESTAAVAPAAAPRAIVYSATAANSQSSSSAAVVPLTRRAKSATTSYFAPESESISTPKLAFEHSQIKAQPIIKLDMNATSDVNIGVCNENQVHAKYRANCEAGNRDSRNSFRRKNVDDLQIVKLEVNLSFWKGSITVEIEVHVNSRPRWNAFNLKS</sequence>